<organism evidence="1 2">
    <name type="scientific">Psophocarpus tetragonolobus</name>
    <name type="common">Winged bean</name>
    <name type="synonym">Dolichos tetragonolobus</name>
    <dbReference type="NCBI Taxonomy" id="3891"/>
    <lineage>
        <taxon>Eukaryota</taxon>
        <taxon>Viridiplantae</taxon>
        <taxon>Streptophyta</taxon>
        <taxon>Embryophyta</taxon>
        <taxon>Tracheophyta</taxon>
        <taxon>Spermatophyta</taxon>
        <taxon>Magnoliopsida</taxon>
        <taxon>eudicotyledons</taxon>
        <taxon>Gunneridae</taxon>
        <taxon>Pentapetalae</taxon>
        <taxon>rosids</taxon>
        <taxon>fabids</taxon>
        <taxon>Fabales</taxon>
        <taxon>Fabaceae</taxon>
        <taxon>Papilionoideae</taxon>
        <taxon>50 kb inversion clade</taxon>
        <taxon>NPAAA clade</taxon>
        <taxon>indigoferoid/millettioid clade</taxon>
        <taxon>Phaseoleae</taxon>
        <taxon>Psophocarpus</taxon>
    </lineage>
</organism>
<evidence type="ECO:0000313" key="2">
    <source>
        <dbReference type="Proteomes" id="UP001386955"/>
    </source>
</evidence>
<dbReference type="AlphaFoldDB" id="A0AAN9SEX8"/>
<keyword evidence="2" id="KW-1185">Reference proteome</keyword>
<evidence type="ECO:0000313" key="1">
    <source>
        <dbReference type="EMBL" id="KAK7394105.1"/>
    </source>
</evidence>
<reference evidence="1 2" key="1">
    <citation type="submission" date="2024-01" db="EMBL/GenBank/DDBJ databases">
        <title>The genomes of 5 underutilized Papilionoideae crops provide insights into root nodulation and disease resistanc.</title>
        <authorList>
            <person name="Jiang F."/>
        </authorList>
    </citation>
    <scope>NUCLEOTIDE SEQUENCE [LARGE SCALE GENOMIC DNA]</scope>
    <source>
        <strain evidence="1">DUOXIRENSHENG_FW03</strain>
        <tissue evidence="1">Leaves</tissue>
    </source>
</reference>
<dbReference type="EMBL" id="JAYMYS010000004">
    <property type="protein sequence ID" value="KAK7394105.1"/>
    <property type="molecule type" value="Genomic_DNA"/>
</dbReference>
<protein>
    <submittedName>
        <fullName evidence="1">Uncharacterized protein</fullName>
    </submittedName>
</protein>
<name>A0AAN9SEX8_PSOTE</name>
<accession>A0AAN9SEX8</accession>
<sequence>MWFREIVNRINKGINSSCQDEDAIANTFEDVMRLRDLSSEMFADGVKEVLNKVNVTFQPQKLCFSCHFRKPACSAKFESKLQKLLRVQHRPARNVTSLYATSSDSHIHKAQVQGIVDVQQMRIRVWEVLQVEGNQHGRGPLTISFVRLSVMKWKEARRRSVNGSDLYRGSRKDKAMQIQSSCFLHPKQHLFTMHSMSHDGIQCNSLIGIHVDATRLWNAIKEIGVVGSDQEDQYINQLQKLECKDKAQKEEKGRRKC</sequence>
<proteinExistence type="predicted"/>
<dbReference type="Proteomes" id="UP001386955">
    <property type="component" value="Unassembled WGS sequence"/>
</dbReference>
<gene>
    <name evidence="1" type="ORF">VNO78_14624</name>
</gene>
<comment type="caution">
    <text evidence="1">The sequence shown here is derived from an EMBL/GenBank/DDBJ whole genome shotgun (WGS) entry which is preliminary data.</text>
</comment>